<dbReference type="GO" id="GO:0009000">
    <property type="term" value="F:selenocysteine lyase activity"/>
    <property type="evidence" value="ECO:0007669"/>
    <property type="project" value="UniProtKB-EC"/>
</dbReference>
<gene>
    <name evidence="4" type="primary">sufS_3</name>
    <name evidence="4" type="ORF">PAECIP111891_06755</name>
</gene>
<keyword evidence="5" id="KW-1185">Reference proteome</keyword>
<proteinExistence type="predicted"/>
<organism evidence="4 5">
    <name type="scientific">Paenibacillus allorhizoplanae</name>
    <dbReference type="NCBI Taxonomy" id="2905648"/>
    <lineage>
        <taxon>Bacteria</taxon>
        <taxon>Bacillati</taxon>
        <taxon>Bacillota</taxon>
        <taxon>Bacilli</taxon>
        <taxon>Bacillales</taxon>
        <taxon>Paenibacillaceae</taxon>
        <taxon>Paenibacillus</taxon>
    </lineage>
</organism>
<dbReference type="RefSeq" id="WP_236293142.1">
    <property type="nucleotide sequence ID" value="NZ_CAKMMW010000039.1"/>
</dbReference>
<accession>A0ABN8HA98</accession>
<feature type="domain" description="Aminotransferase class V" evidence="3">
    <location>
        <begin position="32"/>
        <end position="442"/>
    </location>
</feature>
<dbReference type="InterPro" id="IPR015421">
    <property type="entry name" value="PyrdxlP-dep_Trfase_major"/>
</dbReference>
<dbReference type="Proteomes" id="UP000838821">
    <property type="component" value="Unassembled WGS sequence"/>
</dbReference>
<evidence type="ECO:0000256" key="2">
    <source>
        <dbReference type="ARBA" id="ARBA00022898"/>
    </source>
</evidence>
<dbReference type="InterPro" id="IPR015424">
    <property type="entry name" value="PyrdxlP-dep_Trfase"/>
</dbReference>
<dbReference type="InterPro" id="IPR015422">
    <property type="entry name" value="PyrdxlP-dep_Trfase_small"/>
</dbReference>
<dbReference type="Gene3D" id="3.90.1150.10">
    <property type="entry name" value="Aspartate Aminotransferase, domain 1"/>
    <property type="match status" value="1"/>
</dbReference>
<evidence type="ECO:0000256" key="1">
    <source>
        <dbReference type="ARBA" id="ARBA00001933"/>
    </source>
</evidence>
<keyword evidence="4" id="KW-0456">Lyase</keyword>
<dbReference type="SUPFAM" id="SSF53383">
    <property type="entry name" value="PLP-dependent transferases"/>
    <property type="match status" value="1"/>
</dbReference>
<sequence>MSTLEQYFHSYRKYVVGIEQPIETPYGLKKMIYADWTASGRLYRPIEKKLTDIVGPYMANTHTEASATGEMMTKWYHYARTLIKEHVHADPHEDILLTCGSGTTGVINLLQRLLGLRVPDSMRSKIILQEEDRPVVIVTHMEHHSNHTSWLETIADVHVLEPDGDGAISLTNLQTLLECNSHRKRIIGAFTATSNVTGLGTPYHQMARLMHTYGGFCFVDFAAAAPYVDINMHPDDPMERLDAIYFSPHKFLGGPGSSGVLLFNKELYQNQVPDAVGGGTVKWTNPWGEKAYCDDIEEREDGGTPGILQVIRTALCLKLKEQMGVKSIQKRETELLTIIFEGLKGNPYIRLLEPERSERMGIISFYAEHIHHNLFTKLLSDRFGIQARGGCSCAGTYGHYLLGIDKRGSKQITDQIDAGLLSKKPGWLRISLHPVMTNKEAQEIVQAISEITEHIEEWRQDYSYDSHTNQYRHRKFKPSDEMYSFFAV</sequence>
<dbReference type="Pfam" id="PF00266">
    <property type="entry name" value="Aminotran_5"/>
    <property type="match status" value="1"/>
</dbReference>
<evidence type="ECO:0000313" key="5">
    <source>
        <dbReference type="Proteomes" id="UP000838821"/>
    </source>
</evidence>
<name>A0ABN8HA98_9BACL</name>
<dbReference type="PANTHER" id="PTHR43586:SF8">
    <property type="entry name" value="CYSTEINE DESULFURASE 1, CHLOROPLASTIC"/>
    <property type="match status" value="1"/>
</dbReference>
<dbReference type="EC" id="4.4.1.16" evidence="4"/>
<comment type="caution">
    <text evidence="4">The sequence shown here is derived from an EMBL/GenBank/DDBJ whole genome shotgun (WGS) entry which is preliminary data.</text>
</comment>
<dbReference type="InterPro" id="IPR000192">
    <property type="entry name" value="Aminotrans_V_dom"/>
</dbReference>
<comment type="cofactor">
    <cofactor evidence="1">
        <name>pyridoxal 5'-phosphate</name>
        <dbReference type="ChEBI" id="CHEBI:597326"/>
    </cofactor>
</comment>
<dbReference type="PANTHER" id="PTHR43586">
    <property type="entry name" value="CYSTEINE DESULFURASE"/>
    <property type="match status" value="1"/>
</dbReference>
<keyword evidence="2" id="KW-0663">Pyridoxal phosphate</keyword>
<dbReference type="EMBL" id="CAKMMW010000039">
    <property type="protein sequence ID" value="CAH1230868.1"/>
    <property type="molecule type" value="Genomic_DNA"/>
</dbReference>
<evidence type="ECO:0000313" key="4">
    <source>
        <dbReference type="EMBL" id="CAH1230868.1"/>
    </source>
</evidence>
<protein>
    <submittedName>
        <fullName evidence="4">Cysteine desulfurase</fullName>
        <ecNumber evidence="4">4.4.1.16</ecNumber>
    </submittedName>
</protein>
<reference evidence="4" key="1">
    <citation type="submission" date="2022-01" db="EMBL/GenBank/DDBJ databases">
        <authorList>
            <person name="Criscuolo A."/>
        </authorList>
    </citation>
    <scope>NUCLEOTIDE SEQUENCE</scope>
    <source>
        <strain evidence="4">CIP111891</strain>
    </source>
</reference>
<dbReference type="Gene3D" id="3.40.640.10">
    <property type="entry name" value="Type I PLP-dependent aspartate aminotransferase-like (Major domain)"/>
    <property type="match status" value="1"/>
</dbReference>
<evidence type="ECO:0000259" key="3">
    <source>
        <dbReference type="Pfam" id="PF00266"/>
    </source>
</evidence>